<organism evidence="2">
    <name type="scientific">marine sediment metagenome</name>
    <dbReference type="NCBI Taxonomy" id="412755"/>
    <lineage>
        <taxon>unclassified sequences</taxon>
        <taxon>metagenomes</taxon>
        <taxon>ecological metagenomes</taxon>
    </lineage>
</organism>
<accession>A0A0F9VR94</accession>
<feature type="region of interest" description="Disordered" evidence="1">
    <location>
        <begin position="184"/>
        <end position="206"/>
    </location>
</feature>
<comment type="caution">
    <text evidence="2">The sequence shown here is derived from an EMBL/GenBank/DDBJ whole genome shotgun (WGS) entry which is preliminary data.</text>
</comment>
<sequence>MPQEITKNTQHTAEGLLLFIDRYKNKPRLASLILIFLDQVQELEDALFELITDRTIDAAVGVQLDILGVIVGQPERVGLDDDDYRTIIKARIKVNRSDGHAEQLIEILALVATLTGVEQPAEILLLDVPPAALRISLLTDIGPLDPLIVFNLLNDARGAGIKLDFIYTTTLKADTFTFGGDGPNDPDKGFFNSDTPSGGKFGNKEG</sequence>
<proteinExistence type="predicted"/>
<gene>
    <name evidence="2" type="ORF">LCGC14_0375530</name>
</gene>
<reference evidence="2" key="1">
    <citation type="journal article" date="2015" name="Nature">
        <title>Complex archaea that bridge the gap between prokaryotes and eukaryotes.</title>
        <authorList>
            <person name="Spang A."/>
            <person name="Saw J.H."/>
            <person name="Jorgensen S.L."/>
            <person name="Zaremba-Niedzwiedzka K."/>
            <person name="Martijn J."/>
            <person name="Lind A.E."/>
            <person name="van Eijk R."/>
            <person name="Schleper C."/>
            <person name="Guy L."/>
            <person name="Ettema T.J."/>
        </authorList>
    </citation>
    <scope>NUCLEOTIDE SEQUENCE</scope>
</reference>
<evidence type="ECO:0000256" key="1">
    <source>
        <dbReference type="SAM" id="MobiDB-lite"/>
    </source>
</evidence>
<protein>
    <submittedName>
        <fullName evidence="2">Uncharacterized protein</fullName>
    </submittedName>
</protein>
<name>A0A0F9VR94_9ZZZZ</name>
<evidence type="ECO:0000313" key="2">
    <source>
        <dbReference type="EMBL" id="KKN75996.1"/>
    </source>
</evidence>
<dbReference type="EMBL" id="LAZR01000301">
    <property type="protein sequence ID" value="KKN75996.1"/>
    <property type="molecule type" value="Genomic_DNA"/>
</dbReference>
<dbReference type="AlphaFoldDB" id="A0A0F9VR94"/>